<evidence type="ECO:0000313" key="1">
    <source>
        <dbReference type="EMBL" id="KKL26316.1"/>
    </source>
</evidence>
<reference evidence="1" key="1">
    <citation type="journal article" date="2015" name="Nature">
        <title>Complex archaea that bridge the gap between prokaryotes and eukaryotes.</title>
        <authorList>
            <person name="Spang A."/>
            <person name="Saw J.H."/>
            <person name="Jorgensen S.L."/>
            <person name="Zaremba-Niedzwiedzka K."/>
            <person name="Martijn J."/>
            <person name="Lind A.E."/>
            <person name="van Eijk R."/>
            <person name="Schleper C."/>
            <person name="Guy L."/>
            <person name="Ettema T.J."/>
        </authorList>
    </citation>
    <scope>NUCLEOTIDE SEQUENCE</scope>
</reference>
<comment type="caution">
    <text evidence="1">The sequence shown here is derived from an EMBL/GenBank/DDBJ whole genome shotgun (WGS) entry which is preliminary data.</text>
</comment>
<dbReference type="EMBL" id="LAZR01035880">
    <property type="protein sequence ID" value="KKL26316.1"/>
    <property type="molecule type" value="Genomic_DNA"/>
</dbReference>
<dbReference type="AlphaFoldDB" id="A0A0F9E905"/>
<organism evidence="1">
    <name type="scientific">marine sediment metagenome</name>
    <dbReference type="NCBI Taxonomy" id="412755"/>
    <lineage>
        <taxon>unclassified sequences</taxon>
        <taxon>metagenomes</taxon>
        <taxon>ecological metagenomes</taxon>
    </lineage>
</organism>
<accession>A0A0F9E905</accession>
<proteinExistence type="predicted"/>
<protein>
    <submittedName>
        <fullName evidence="1">Uncharacterized protein</fullName>
    </submittedName>
</protein>
<sequence>MTVATDIRDKCIEIEAQLAKCTDLCRSAAKAYWPVGDPGYTDYKTIMLPISQDLVTLVAELNVLTS</sequence>
<gene>
    <name evidence="1" type="ORF">LCGC14_2396520</name>
</gene>
<name>A0A0F9E905_9ZZZZ</name>